<keyword evidence="3" id="KW-1185">Reference proteome</keyword>
<evidence type="ECO:0000313" key="3">
    <source>
        <dbReference type="Proteomes" id="UP000094527"/>
    </source>
</evidence>
<organism evidence="2 3">
    <name type="scientific">Orchesella cincta</name>
    <name type="common">Springtail</name>
    <name type="synonym">Podura cincta</name>
    <dbReference type="NCBI Taxonomy" id="48709"/>
    <lineage>
        <taxon>Eukaryota</taxon>
        <taxon>Metazoa</taxon>
        <taxon>Ecdysozoa</taxon>
        <taxon>Arthropoda</taxon>
        <taxon>Hexapoda</taxon>
        <taxon>Collembola</taxon>
        <taxon>Entomobryomorpha</taxon>
        <taxon>Entomobryoidea</taxon>
        <taxon>Orchesellidae</taxon>
        <taxon>Orchesellinae</taxon>
        <taxon>Orchesella</taxon>
    </lineage>
</organism>
<gene>
    <name evidence="2" type="ORF">Ocin01_07155</name>
</gene>
<dbReference type="Proteomes" id="UP000094527">
    <property type="component" value="Unassembled WGS sequence"/>
</dbReference>
<evidence type="ECO:0000313" key="2">
    <source>
        <dbReference type="EMBL" id="ODM99535.1"/>
    </source>
</evidence>
<comment type="caution">
    <text evidence="2">The sequence shown here is derived from an EMBL/GenBank/DDBJ whole genome shotgun (WGS) entry which is preliminary data.</text>
</comment>
<accession>A0A1D2N3M7</accession>
<reference evidence="2 3" key="1">
    <citation type="journal article" date="2016" name="Genome Biol. Evol.">
        <title>Gene Family Evolution Reflects Adaptation to Soil Environmental Stressors in the Genome of the Collembolan Orchesella cincta.</title>
        <authorList>
            <person name="Faddeeva-Vakhrusheva A."/>
            <person name="Derks M.F."/>
            <person name="Anvar S.Y."/>
            <person name="Agamennone V."/>
            <person name="Suring W."/>
            <person name="Smit S."/>
            <person name="van Straalen N.M."/>
            <person name="Roelofs D."/>
        </authorList>
    </citation>
    <scope>NUCLEOTIDE SEQUENCE [LARGE SCALE GENOMIC DNA]</scope>
    <source>
        <tissue evidence="2">Mixed pool</tissue>
    </source>
</reference>
<dbReference type="EMBL" id="LJIJ01000272">
    <property type="protein sequence ID" value="ODM99535.1"/>
    <property type="molecule type" value="Genomic_DNA"/>
</dbReference>
<evidence type="ECO:0000256" key="1">
    <source>
        <dbReference type="SAM" id="Phobius"/>
    </source>
</evidence>
<keyword evidence="1" id="KW-0812">Transmembrane</keyword>
<name>A0A1D2N3M7_ORCCI</name>
<feature type="transmembrane region" description="Helical" evidence="1">
    <location>
        <begin position="38"/>
        <end position="58"/>
    </location>
</feature>
<feature type="non-terminal residue" evidence="2">
    <location>
        <position position="75"/>
    </location>
</feature>
<protein>
    <submittedName>
        <fullName evidence="2">Solute carrier family 23 member 1</fullName>
    </submittedName>
</protein>
<dbReference type="AlphaFoldDB" id="A0A1D2N3M7"/>
<keyword evidence="1" id="KW-0472">Membrane</keyword>
<dbReference type="OMA" id="LTIMAMW"/>
<keyword evidence="1" id="KW-1133">Transmembrane helix</keyword>
<proteinExistence type="predicted"/>
<dbReference type="OrthoDB" id="6148241at2759"/>
<sequence>MVVLLIIFSQHLRNIEIPVPWGSRGGGRKLSRFPVFQVFPILFALITVWCVCAILTFLEYLPEGDPARVDVKEEL</sequence>
<dbReference type="STRING" id="48709.A0A1D2N3M7"/>